<organism evidence="1 2">
    <name type="scientific">Steinernema glaseri</name>
    <dbReference type="NCBI Taxonomy" id="37863"/>
    <lineage>
        <taxon>Eukaryota</taxon>
        <taxon>Metazoa</taxon>
        <taxon>Ecdysozoa</taxon>
        <taxon>Nematoda</taxon>
        <taxon>Chromadorea</taxon>
        <taxon>Rhabditida</taxon>
        <taxon>Tylenchina</taxon>
        <taxon>Panagrolaimomorpha</taxon>
        <taxon>Strongyloidoidea</taxon>
        <taxon>Steinernematidae</taxon>
        <taxon>Steinernema</taxon>
    </lineage>
</organism>
<proteinExistence type="predicted"/>
<sequence>MTSTSLSEVLRSRFTTERQSRIEFGQNLAWVRLIGVDLLQVRPKDFTHLKRYLAQVQTDNLPLQNFRSAPPEIQEIVAEPHRAARNPQAQFTEMGDFELLVNFP</sequence>
<protein>
    <submittedName>
        <fullName evidence="2">Protein-(Glutamine-N5) methyltransferase, release factor-specific</fullName>
    </submittedName>
</protein>
<accession>A0A1I7YGI8</accession>
<evidence type="ECO:0000313" key="2">
    <source>
        <dbReference type="WBParaSite" id="L893_g1588.t1"/>
    </source>
</evidence>
<dbReference type="Proteomes" id="UP000095287">
    <property type="component" value="Unplaced"/>
</dbReference>
<dbReference type="WBParaSite" id="L893_g1588.t1">
    <property type="protein sequence ID" value="L893_g1588.t1"/>
    <property type="gene ID" value="L893_g1588"/>
</dbReference>
<reference evidence="2" key="1">
    <citation type="submission" date="2016-11" db="UniProtKB">
        <authorList>
            <consortium name="WormBaseParasite"/>
        </authorList>
    </citation>
    <scope>IDENTIFICATION</scope>
</reference>
<dbReference type="AlphaFoldDB" id="A0A1I7YGI8"/>
<keyword evidence="1" id="KW-1185">Reference proteome</keyword>
<evidence type="ECO:0000313" key="1">
    <source>
        <dbReference type="Proteomes" id="UP000095287"/>
    </source>
</evidence>
<name>A0A1I7YGI8_9BILA</name>